<dbReference type="EMBL" id="LFZO01000033">
    <property type="protein sequence ID" value="KXT16609.1"/>
    <property type="molecule type" value="Genomic_DNA"/>
</dbReference>
<feature type="compositionally biased region" description="Basic and acidic residues" evidence="1">
    <location>
        <begin position="86"/>
        <end position="101"/>
    </location>
</feature>
<organism evidence="2 3">
    <name type="scientific">Pseudocercospora musae</name>
    <dbReference type="NCBI Taxonomy" id="113226"/>
    <lineage>
        <taxon>Eukaryota</taxon>
        <taxon>Fungi</taxon>
        <taxon>Dikarya</taxon>
        <taxon>Ascomycota</taxon>
        <taxon>Pezizomycotina</taxon>
        <taxon>Dothideomycetes</taxon>
        <taxon>Dothideomycetidae</taxon>
        <taxon>Mycosphaerellales</taxon>
        <taxon>Mycosphaerellaceae</taxon>
        <taxon>Pseudocercospora</taxon>
    </lineage>
</organism>
<dbReference type="AlphaFoldDB" id="A0A139IPF8"/>
<sequence length="245" mass="26937">MLDYSNVGDCDASTCPRGFKIFTKTHKYWRPGNGISHSPNDDCAASAQIGISVLENYYRPNKNLGLGADPCTSNRSIFRFVNGNSPKDHTPAESEELRLSSEDDQNSLEQQKIYHEINTATTDDIESHQDRVQRHRNFFGLTQPDPAMMSGALGDGSIEAGGQADSKHNPETALVTYDRAQADEDDFIRNAPSESERPRRVSGVAMQAAIQASMMTATQENAARFGSTPGDEILDGVIVERARRL</sequence>
<name>A0A139IPF8_9PEZI</name>
<evidence type="ECO:0000256" key="1">
    <source>
        <dbReference type="SAM" id="MobiDB-lite"/>
    </source>
</evidence>
<protein>
    <submittedName>
        <fullName evidence="2">Uncharacterized protein</fullName>
    </submittedName>
</protein>
<comment type="caution">
    <text evidence="2">The sequence shown here is derived from an EMBL/GenBank/DDBJ whole genome shotgun (WGS) entry which is preliminary data.</text>
</comment>
<dbReference type="Proteomes" id="UP000073492">
    <property type="component" value="Unassembled WGS sequence"/>
</dbReference>
<evidence type="ECO:0000313" key="2">
    <source>
        <dbReference type="EMBL" id="KXT16609.1"/>
    </source>
</evidence>
<gene>
    <name evidence="2" type="ORF">AC579_6679</name>
</gene>
<keyword evidence="3" id="KW-1185">Reference proteome</keyword>
<feature type="region of interest" description="Disordered" evidence="1">
    <location>
        <begin position="81"/>
        <end position="106"/>
    </location>
</feature>
<reference evidence="2 3" key="1">
    <citation type="submission" date="2015-07" db="EMBL/GenBank/DDBJ databases">
        <title>Comparative genomics of the Sigatoka disease complex on banana suggests a link between parallel evolutionary changes in Pseudocercospora fijiensis and Pseudocercospora eumusae and increased virulence on the banana host.</title>
        <authorList>
            <person name="Chang T.-C."/>
            <person name="Salvucci A."/>
            <person name="Crous P.W."/>
            <person name="Stergiopoulos I."/>
        </authorList>
    </citation>
    <scope>NUCLEOTIDE SEQUENCE [LARGE SCALE GENOMIC DNA]</scope>
    <source>
        <strain evidence="2 3">CBS 116634</strain>
    </source>
</reference>
<evidence type="ECO:0000313" key="3">
    <source>
        <dbReference type="Proteomes" id="UP000073492"/>
    </source>
</evidence>
<proteinExistence type="predicted"/>
<accession>A0A139IPF8</accession>